<dbReference type="InterPro" id="IPR050696">
    <property type="entry name" value="FtsA/MreB"/>
</dbReference>
<dbReference type="Pfam" id="PF11104">
    <property type="entry name" value="PilM_2"/>
    <property type="match status" value="1"/>
</dbReference>
<dbReference type="Gene3D" id="3.30.1490.300">
    <property type="match status" value="1"/>
</dbReference>
<organism evidence="1 2">
    <name type="scientific">Candidatus Kaiserbacteria bacterium RIFCSPLOWO2_01_FULL_51_21</name>
    <dbReference type="NCBI Taxonomy" id="1798508"/>
    <lineage>
        <taxon>Bacteria</taxon>
        <taxon>Candidatus Kaiseribacteriota</taxon>
    </lineage>
</organism>
<proteinExistence type="predicted"/>
<accession>A0A1F6ECS2</accession>
<dbReference type="NCBIfam" id="TIGR01175">
    <property type="entry name" value="pilM"/>
    <property type="match status" value="1"/>
</dbReference>
<dbReference type="Proteomes" id="UP000179115">
    <property type="component" value="Unassembled WGS sequence"/>
</dbReference>
<dbReference type="STRING" id="1798508.A3A35_03310"/>
<dbReference type="InterPro" id="IPR043129">
    <property type="entry name" value="ATPase_NBD"/>
</dbReference>
<evidence type="ECO:0008006" key="3">
    <source>
        <dbReference type="Google" id="ProtNLM"/>
    </source>
</evidence>
<protein>
    <recommendedName>
        <fullName evidence="3">SHS2 domain-containing protein</fullName>
    </recommendedName>
</protein>
<evidence type="ECO:0000313" key="2">
    <source>
        <dbReference type="Proteomes" id="UP000179115"/>
    </source>
</evidence>
<dbReference type="PIRSF" id="PIRSF019169">
    <property type="entry name" value="PilM"/>
    <property type="match status" value="1"/>
</dbReference>
<dbReference type="Gene3D" id="3.30.420.40">
    <property type="match status" value="2"/>
</dbReference>
<comment type="caution">
    <text evidence="1">The sequence shown here is derived from an EMBL/GenBank/DDBJ whole genome shotgun (WGS) entry which is preliminary data.</text>
</comment>
<reference evidence="1 2" key="1">
    <citation type="journal article" date="2016" name="Nat. Commun.">
        <title>Thousands of microbial genomes shed light on interconnected biogeochemical processes in an aquifer system.</title>
        <authorList>
            <person name="Anantharaman K."/>
            <person name="Brown C.T."/>
            <person name="Hug L.A."/>
            <person name="Sharon I."/>
            <person name="Castelle C.J."/>
            <person name="Probst A.J."/>
            <person name="Thomas B.C."/>
            <person name="Singh A."/>
            <person name="Wilkins M.J."/>
            <person name="Karaoz U."/>
            <person name="Brodie E.L."/>
            <person name="Williams K.H."/>
            <person name="Hubbard S.S."/>
            <person name="Banfield J.F."/>
        </authorList>
    </citation>
    <scope>NUCLEOTIDE SEQUENCE [LARGE SCALE GENOMIC DNA]</scope>
</reference>
<gene>
    <name evidence="1" type="ORF">A3A35_03310</name>
</gene>
<dbReference type="SUPFAM" id="SSF53067">
    <property type="entry name" value="Actin-like ATPase domain"/>
    <property type="match status" value="1"/>
</dbReference>
<dbReference type="EMBL" id="MFLV01000022">
    <property type="protein sequence ID" value="OGG71446.1"/>
    <property type="molecule type" value="Genomic_DNA"/>
</dbReference>
<dbReference type="PANTHER" id="PTHR32432:SF3">
    <property type="entry name" value="ETHANOLAMINE UTILIZATION PROTEIN EUTJ"/>
    <property type="match status" value="1"/>
</dbReference>
<dbReference type="CDD" id="cd24049">
    <property type="entry name" value="ASKHA_NBD_PilM"/>
    <property type="match status" value="1"/>
</dbReference>
<dbReference type="AlphaFoldDB" id="A0A1F6ECS2"/>
<name>A0A1F6ECS2_9BACT</name>
<dbReference type="PANTHER" id="PTHR32432">
    <property type="entry name" value="CELL DIVISION PROTEIN FTSA-RELATED"/>
    <property type="match status" value="1"/>
</dbReference>
<dbReference type="InterPro" id="IPR005883">
    <property type="entry name" value="PilM"/>
</dbReference>
<sequence>MVNPLGKLFGGSIFGFLHKGSSVLGIDIGSSSIKVVQLRKERGAAVLETYGELSLGPYAGIEIGRAVNLDAEKLAEALLDVLKEANITTKNCGISIPFAASLISLIKMPMLNEAQLKKMIPIEARKYIPVPITEVALDWFILPEEGRRFLSSEAEAEGEVEEAKFRKVDVLLVAIHNETLAKYNAVVARGNLVASFFEIEIFSTIRSTIVQNTTPIMVIDMGAATTKLYIVEYGIVRSSHIVNKGAQDITLALSRMLGVSVAKAEEIKRESGITGKSGDQNISTAALLTLEYIFSESKRVMLQYQERYRRNISSILFVGGGALLKGLLPHAQTKFETDVRLGLPFSRTQSPAFLEQVLLETGPSFSVAVGIALRKLEEMS</sequence>
<evidence type="ECO:0000313" key="1">
    <source>
        <dbReference type="EMBL" id="OGG71446.1"/>
    </source>
</evidence>